<keyword evidence="6 8" id="KW-0862">Zinc</keyword>
<keyword evidence="11" id="KW-1185">Reference proteome</keyword>
<dbReference type="InterPro" id="IPR015517">
    <property type="entry name" value="dCMP_deaminase-rel"/>
</dbReference>
<protein>
    <submittedName>
        <fullName evidence="10">Deoxycytidylate deaminase</fullName>
    </submittedName>
</protein>
<dbReference type="STRING" id="216946.STURO_v1c02510"/>
<dbReference type="GO" id="GO:0008270">
    <property type="term" value="F:zinc ion binding"/>
    <property type="evidence" value="ECO:0007669"/>
    <property type="project" value="InterPro"/>
</dbReference>
<keyword evidence="3 8" id="KW-0479">Metal-binding</keyword>
<feature type="binding site" evidence="8">
    <location>
        <position position="109"/>
    </location>
    <ligand>
        <name>Zn(2+)</name>
        <dbReference type="ChEBI" id="CHEBI:29105"/>
        <note>catalytic</note>
    </ligand>
</feature>
<evidence type="ECO:0000256" key="4">
    <source>
        <dbReference type="ARBA" id="ARBA00022727"/>
    </source>
</evidence>
<dbReference type="InterPro" id="IPR002125">
    <property type="entry name" value="CMP_dCMP_dom"/>
</dbReference>
<feature type="active site" description="Proton donor" evidence="7">
    <location>
        <position position="83"/>
    </location>
</feature>
<evidence type="ECO:0000256" key="1">
    <source>
        <dbReference type="ARBA" id="ARBA00001947"/>
    </source>
</evidence>
<evidence type="ECO:0000313" key="10">
    <source>
        <dbReference type="EMBL" id="AKU79498.1"/>
    </source>
</evidence>
<evidence type="ECO:0000256" key="6">
    <source>
        <dbReference type="ARBA" id="ARBA00022833"/>
    </source>
</evidence>
<dbReference type="AlphaFoldDB" id="A0A0K1P5E3"/>
<dbReference type="GO" id="GO:0009165">
    <property type="term" value="P:nucleotide biosynthetic process"/>
    <property type="evidence" value="ECO:0007669"/>
    <property type="project" value="UniProtKB-KW"/>
</dbReference>
<evidence type="ECO:0000256" key="7">
    <source>
        <dbReference type="PIRSR" id="PIRSR006019-1"/>
    </source>
</evidence>
<keyword evidence="4" id="KW-0545">Nucleotide biosynthesis</keyword>
<dbReference type="PIRSF" id="PIRSF006019">
    <property type="entry name" value="dCMP_deaminase"/>
    <property type="match status" value="1"/>
</dbReference>
<feature type="domain" description="CMP/dCMP-type deaminase" evidence="9">
    <location>
        <begin position="12"/>
        <end position="148"/>
    </location>
</feature>
<gene>
    <name evidence="10" type="primary">comEB</name>
    <name evidence="10" type="ORF">STURON_00252</name>
</gene>
<dbReference type="GO" id="GO:0006220">
    <property type="term" value="P:pyrimidine nucleotide metabolic process"/>
    <property type="evidence" value="ECO:0007669"/>
    <property type="project" value="InterPro"/>
</dbReference>
<evidence type="ECO:0000256" key="3">
    <source>
        <dbReference type="ARBA" id="ARBA00022723"/>
    </source>
</evidence>
<evidence type="ECO:0000256" key="8">
    <source>
        <dbReference type="PIRSR" id="PIRSR006019-2"/>
    </source>
</evidence>
<evidence type="ECO:0000313" key="11">
    <source>
        <dbReference type="Proteomes" id="UP000067243"/>
    </source>
</evidence>
<dbReference type="Proteomes" id="UP000067243">
    <property type="component" value="Chromosome"/>
</dbReference>
<dbReference type="GO" id="GO:0004132">
    <property type="term" value="F:dCMP deaminase activity"/>
    <property type="evidence" value="ECO:0007669"/>
    <property type="project" value="InterPro"/>
</dbReference>
<dbReference type="PANTHER" id="PTHR11086">
    <property type="entry name" value="DEOXYCYTIDYLATE DEAMINASE-RELATED"/>
    <property type="match status" value="1"/>
</dbReference>
<reference evidence="10 11" key="1">
    <citation type="journal article" date="2015" name="Genome Announc.">
        <title>Complete Genome Sequence of Spiroplasma turonicum Strain Tab4cT, a Parasite of a Horse Fly, Haematopota sp. (Diptera: Tabanidae).</title>
        <authorList>
            <person name="Davis R.E."/>
            <person name="Shao J."/>
            <person name="Zhao Y."/>
            <person name="Gasparich G.E."/>
            <person name="Gaynor B.J."/>
            <person name="Donofrio N."/>
        </authorList>
    </citation>
    <scope>NUCLEOTIDE SEQUENCE [LARGE SCALE GENOMIC DNA]</scope>
    <source>
        <strain evidence="10 11">Tab4c</strain>
    </source>
</reference>
<name>A0A0K1P5E3_9MOLU</name>
<dbReference type="PROSITE" id="PS51747">
    <property type="entry name" value="CYT_DCMP_DEAMINASES_2"/>
    <property type="match status" value="1"/>
</dbReference>
<sequence length="160" mass="18318">MVLMSKRKDYIDWDTYFLAMVKLNAMRSKDPETQVGAVIVNNFNTVVATGYNGLPRGLSDDDYPWVRDGNFKETKYAYVVHAELNAILSAGANVRDCIIYTSLFPCNECVKSIIQSGIKKIIYSNDKYNLTDQNYVAKKMLKDANVIFEYKKEVIVELKF</sequence>
<dbReference type="SUPFAM" id="SSF53927">
    <property type="entry name" value="Cytidine deaminase-like"/>
    <property type="match status" value="1"/>
</dbReference>
<dbReference type="InterPro" id="IPR016192">
    <property type="entry name" value="APOBEC/CMP_deaminase_Zn-bd"/>
</dbReference>
<dbReference type="Gene3D" id="3.40.140.10">
    <property type="entry name" value="Cytidine Deaminase, domain 2"/>
    <property type="match status" value="1"/>
</dbReference>
<dbReference type="KEGG" id="stur:STURON_00252"/>
<dbReference type="PATRIC" id="fig|216946.3.peg.251"/>
<feature type="binding site" evidence="8">
    <location>
        <position position="106"/>
    </location>
    <ligand>
        <name>Zn(2+)</name>
        <dbReference type="ChEBI" id="CHEBI:29105"/>
        <note>catalytic</note>
    </ligand>
</feature>
<dbReference type="PROSITE" id="PS00903">
    <property type="entry name" value="CYT_DCMP_DEAMINASES_1"/>
    <property type="match status" value="1"/>
</dbReference>
<dbReference type="InterPro" id="IPR016473">
    <property type="entry name" value="dCMP_deaminase"/>
</dbReference>
<comment type="similarity">
    <text evidence="2">Belongs to the cytidine and deoxycytidylate deaminase family.</text>
</comment>
<dbReference type="FunFam" id="3.40.140.10:FF:000021">
    <property type="entry name" value="Deoxycytidylate deaminase"/>
    <property type="match status" value="1"/>
</dbReference>
<proteinExistence type="inferred from homology"/>
<dbReference type="GO" id="GO:0005737">
    <property type="term" value="C:cytoplasm"/>
    <property type="evidence" value="ECO:0007669"/>
    <property type="project" value="TreeGrafter"/>
</dbReference>
<comment type="cofactor">
    <cofactor evidence="1 8">
        <name>Zn(2+)</name>
        <dbReference type="ChEBI" id="CHEBI:29105"/>
    </cofactor>
</comment>
<organism evidence="10 11">
    <name type="scientific">Spiroplasma turonicum</name>
    <dbReference type="NCBI Taxonomy" id="216946"/>
    <lineage>
        <taxon>Bacteria</taxon>
        <taxon>Bacillati</taxon>
        <taxon>Mycoplasmatota</taxon>
        <taxon>Mollicutes</taxon>
        <taxon>Entomoplasmatales</taxon>
        <taxon>Spiroplasmataceae</taxon>
        <taxon>Spiroplasma</taxon>
    </lineage>
</organism>
<dbReference type="InterPro" id="IPR016193">
    <property type="entry name" value="Cytidine_deaminase-like"/>
</dbReference>
<evidence type="ECO:0000256" key="2">
    <source>
        <dbReference type="ARBA" id="ARBA00006576"/>
    </source>
</evidence>
<keyword evidence="5" id="KW-0378">Hydrolase</keyword>
<dbReference type="EMBL" id="CP012328">
    <property type="protein sequence ID" value="AKU79498.1"/>
    <property type="molecule type" value="Genomic_DNA"/>
</dbReference>
<dbReference type="Pfam" id="PF00383">
    <property type="entry name" value="dCMP_cyt_deam_1"/>
    <property type="match status" value="1"/>
</dbReference>
<evidence type="ECO:0000256" key="5">
    <source>
        <dbReference type="ARBA" id="ARBA00022801"/>
    </source>
</evidence>
<evidence type="ECO:0000259" key="9">
    <source>
        <dbReference type="PROSITE" id="PS51747"/>
    </source>
</evidence>
<dbReference type="InterPro" id="IPR035105">
    <property type="entry name" value="Deoxycytidylate_deaminase_dom"/>
</dbReference>
<feature type="binding site" evidence="8">
    <location>
        <position position="81"/>
    </location>
    <ligand>
        <name>Zn(2+)</name>
        <dbReference type="ChEBI" id="CHEBI:29105"/>
        <note>catalytic</note>
    </ligand>
</feature>
<accession>A0A0K1P5E3</accession>
<dbReference type="CDD" id="cd01286">
    <property type="entry name" value="deoxycytidylate_deaminase"/>
    <property type="match status" value="1"/>
</dbReference>
<dbReference type="PANTHER" id="PTHR11086:SF18">
    <property type="entry name" value="DEOXYCYTIDYLATE DEAMINASE"/>
    <property type="match status" value="1"/>
</dbReference>